<dbReference type="PANTHER" id="PTHR11241">
    <property type="entry name" value="DEOXYURIDINE 5'-TRIPHOSPHATE NUCLEOTIDOHYDROLASE"/>
    <property type="match status" value="1"/>
</dbReference>
<dbReference type="InterPro" id="IPR008181">
    <property type="entry name" value="dUTPase"/>
</dbReference>
<evidence type="ECO:0000256" key="2">
    <source>
        <dbReference type="ARBA" id="ARBA00012379"/>
    </source>
</evidence>
<protein>
    <recommendedName>
        <fullName evidence="2">dUTP diphosphatase</fullName>
        <ecNumber evidence="2">3.6.1.23</ecNumber>
    </recommendedName>
</protein>
<gene>
    <name evidence="7" type="ORF">GKE44_09970</name>
</gene>
<evidence type="ECO:0000313" key="7">
    <source>
        <dbReference type="EMBL" id="MSD27475.1"/>
    </source>
</evidence>
<dbReference type="Gene3D" id="2.70.40.10">
    <property type="match status" value="1"/>
</dbReference>
<evidence type="ECO:0000256" key="3">
    <source>
        <dbReference type="ARBA" id="ARBA00022801"/>
    </source>
</evidence>
<organism evidence="7 8">
    <name type="scientific">Agathobacter rectalis</name>
    <dbReference type="NCBI Taxonomy" id="39491"/>
    <lineage>
        <taxon>Bacteria</taxon>
        <taxon>Bacillati</taxon>
        <taxon>Bacillota</taxon>
        <taxon>Clostridia</taxon>
        <taxon>Lachnospirales</taxon>
        <taxon>Lachnospiraceae</taxon>
        <taxon>Agathobacter</taxon>
    </lineage>
</organism>
<dbReference type="GO" id="GO:0004170">
    <property type="term" value="F:dUTP diphosphatase activity"/>
    <property type="evidence" value="ECO:0007669"/>
    <property type="project" value="UniProtKB-EC"/>
</dbReference>
<dbReference type="GO" id="GO:0006226">
    <property type="term" value="P:dUMP biosynthetic process"/>
    <property type="evidence" value="ECO:0007669"/>
    <property type="project" value="InterPro"/>
</dbReference>
<name>A0A7X2SQD9_9FIRM</name>
<accession>A0A7X2SQD9</accession>
<reference evidence="7 8" key="1">
    <citation type="journal article" date="2019" name="Nat. Med.">
        <title>A library of human gut bacterial isolates paired with longitudinal multiomics data enables mechanistic microbiome research.</title>
        <authorList>
            <person name="Poyet M."/>
            <person name="Groussin M."/>
            <person name="Gibbons S.M."/>
            <person name="Avila-Pacheco J."/>
            <person name="Jiang X."/>
            <person name="Kearney S.M."/>
            <person name="Perrotta A.R."/>
            <person name="Berdy B."/>
            <person name="Zhao S."/>
            <person name="Lieberman T.D."/>
            <person name="Swanson P.K."/>
            <person name="Smith M."/>
            <person name="Roesemann S."/>
            <person name="Alexander J.E."/>
            <person name="Rich S.A."/>
            <person name="Livny J."/>
            <person name="Vlamakis H."/>
            <person name="Clish C."/>
            <person name="Bullock K."/>
            <person name="Deik A."/>
            <person name="Scott J."/>
            <person name="Pierce K.A."/>
            <person name="Xavier R.J."/>
            <person name="Alm E.J."/>
        </authorList>
    </citation>
    <scope>NUCLEOTIDE SEQUENCE [LARGE SCALE GENOMIC DNA]</scope>
    <source>
        <strain evidence="7 8">BIOML-A5</strain>
    </source>
</reference>
<dbReference type="Proteomes" id="UP000465607">
    <property type="component" value="Unassembled WGS sequence"/>
</dbReference>
<comment type="catalytic activity">
    <reaction evidence="5">
        <text>dUTP + H2O = dUMP + diphosphate + H(+)</text>
        <dbReference type="Rhea" id="RHEA:10248"/>
        <dbReference type="ChEBI" id="CHEBI:15377"/>
        <dbReference type="ChEBI" id="CHEBI:15378"/>
        <dbReference type="ChEBI" id="CHEBI:33019"/>
        <dbReference type="ChEBI" id="CHEBI:61555"/>
        <dbReference type="ChEBI" id="CHEBI:246422"/>
        <dbReference type="EC" id="3.6.1.23"/>
    </reaction>
</comment>
<dbReference type="EC" id="3.6.1.23" evidence="2"/>
<keyword evidence="4" id="KW-0546">Nucleotide metabolism</keyword>
<evidence type="ECO:0000256" key="4">
    <source>
        <dbReference type="ARBA" id="ARBA00023080"/>
    </source>
</evidence>
<dbReference type="InterPro" id="IPR029054">
    <property type="entry name" value="dUTPase-like"/>
</dbReference>
<feature type="domain" description="dUTPase-like" evidence="6">
    <location>
        <begin position="12"/>
        <end position="133"/>
    </location>
</feature>
<dbReference type="InterPro" id="IPR036157">
    <property type="entry name" value="dUTPase-like_sf"/>
</dbReference>
<evidence type="ECO:0000259" key="6">
    <source>
        <dbReference type="Pfam" id="PF00692"/>
    </source>
</evidence>
<dbReference type="InterPro" id="IPR033704">
    <property type="entry name" value="dUTPase_trimeric"/>
</dbReference>
<dbReference type="GO" id="GO:0000287">
    <property type="term" value="F:magnesium ion binding"/>
    <property type="evidence" value="ECO:0007669"/>
    <property type="project" value="InterPro"/>
</dbReference>
<evidence type="ECO:0000256" key="1">
    <source>
        <dbReference type="ARBA" id="ARBA00006581"/>
    </source>
</evidence>
<dbReference type="CDD" id="cd07557">
    <property type="entry name" value="trimeric_dUTPase"/>
    <property type="match status" value="1"/>
</dbReference>
<evidence type="ECO:0000313" key="8">
    <source>
        <dbReference type="Proteomes" id="UP000465607"/>
    </source>
</evidence>
<keyword evidence="3 7" id="KW-0378">Hydrolase</keyword>
<dbReference type="Pfam" id="PF00692">
    <property type="entry name" value="dUTPase"/>
    <property type="match status" value="1"/>
</dbReference>
<comment type="caution">
    <text evidence="7">The sequence shown here is derived from an EMBL/GenBank/DDBJ whole genome shotgun (WGS) entry which is preliminary data.</text>
</comment>
<dbReference type="AlphaFoldDB" id="A0A7X2SQD9"/>
<evidence type="ECO:0000256" key="5">
    <source>
        <dbReference type="ARBA" id="ARBA00047686"/>
    </source>
</evidence>
<proteinExistence type="inferred from homology"/>
<sequence length="134" mass="14540">MKIQLIDFGGRSPERAHANDAGADVFSPKDVEIRPGDICKLPLGFGLKIPDGYAGYIFPRSGLSSQGIVCELPPIDSGYMGEVHAIISNVGNREYEIKEGDKVGQLVIMPILIPDFTFENWKERGNGAFGSTGR</sequence>
<dbReference type="PANTHER" id="PTHR11241:SF0">
    <property type="entry name" value="DEOXYURIDINE 5'-TRIPHOSPHATE NUCLEOTIDOHYDROLASE"/>
    <property type="match status" value="1"/>
</dbReference>
<dbReference type="GO" id="GO:0046081">
    <property type="term" value="P:dUTP catabolic process"/>
    <property type="evidence" value="ECO:0007669"/>
    <property type="project" value="InterPro"/>
</dbReference>
<dbReference type="EMBL" id="WKQV01000012">
    <property type="protein sequence ID" value="MSD27475.1"/>
    <property type="molecule type" value="Genomic_DNA"/>
</dbReference>
<dbReference type="RefSeq" id="WP_154268839.1">
    <property type="nucleotide sequence ID" value="NZ_CP143947.1"/>
</dbReference>
<dbReference type="SUPFAM" id="SSF51283">
    <property type="entry name" value="dUTPase-like"/>
    <property type="match status" value="1"/>
</dbReference>
<comment type="similarity">
    <text evidence="1">Belongs to the dUTPase family.</text>
</comment>